<name>A0A8I3A7T5_9AGAM</name>
<comment type="caution">
    <text evidence="1">The sequence shown here is derived from an EMBL/GenBank/DDBJ whole genome shotgun (WGS) entry which is preliminary data.</text>
</comment>
<gene>
    <name evidence="1" type="ORF">JVT61DRAFT_3670</name>
</gene>
<dbReference type="EMBL" id="JAGFBS010000016">
    <property type="protein sequence ID" value="KAG6374926.1"/>
    <property type="molecule type" value="Genomic_DNA"/>
</dbReference>
<evidence type="ECO:0000313" key="2">
    <source>
        <dbReference type="Proteomes" id="UP000683000"/>
    </source>
</evidence>
<evidence type="ECO:0000313" key="1">
    <source>
        <dbReference type="EMBL" id="KAG6374926.1"/>
    </source>
</evidence>
<protein>
    <submittedName>
        <fullName evidence="1">Uncharacterized protein</fullName>
    </submittedName>
</protein>
<sequence length="146" mass="15987">MSESITELLIPQIPQVGVSGDVVLLDIEDVVPGWGTYVFSLDIAHLGRKEIVLRIKHCAIETTTVNTQTDNVVVSNNDEMVEPAIEPEQQDPVAVVKKEGKIIPELEFPERVKSEQEITHGHTLVALCSHAIYSSELASFNTPAST</sequence>
<proteinExistence type="predicted"/>
<dbReference type="AlphaFoldDB" id="A0A8I3A7T5"/>
<dbReference type="Proteomes" id="UP000683000">
    <property type="component" value="Unassembled WGS sequence"/>
</dbReference>
<reference evidence="1" key="1">
    <citation type="submission" date="2021-03" db="EMBL/GenBank/DDBJ databases">
        <title>Evolutionary innovations through gain and loss of genes in the ectomycorrhizal Boletales.</title>
        <authorList>
            <person name="Wu G."/>
            <person name="Miyauchi S."/>
            <person name="Morin E."/>
            <person name="Yang Z.-L."/>
            <person name="Xu J."/>
            <person name="Martin F.M."/>
        </authorList>
    </citation>
    <scope>NUCLEOTIDE SEQUENCE</scope>
    <source>
        <strain evidence="1">BR01</strain>
    </source>
</reference>
<dbReference type="OrthoDB" id="2674194at2759"/>
<organism evidence="1 2">
    <name type="scientific">Boletus reticuloceps</name>
    <dbReference type="NCBI Taxonomy" id="495285"/>
    <lineage>
        <taxon>Eukaryota</taxon>
        <taxon>Fungi</taxon>
        <taxon>Dikarya</taxon>
        <taxon>Basidiomycota</taxon>
        <taxon>Agaricomycotina</taxon>
        <taxon>Agaricomycetes</taxon>
        <taxon>Agaricomycetidae</taxon>
        <taxon>Boletales</taxon>
        <taxon>Boletineae</taxon>
        <taxon>Boletaceae</taxon>
        <taxon>Boletoideae</taxon>
        <taxon>Boletus</taxon>
    </lineage>
</organism>
<accession>A0A8I3A7T5</accession>
<keyword evidence="2" id="KW-1185">Reference proteome</keyword>